<dbReference type="EMBL" id="FZOW01000028">
    <property type="protein sequence ID" value="SNT49345.1"/>
    <property type="molecule type" value="Genomic_DNA"/>
</dbReference>
<dbReference type="OrthoDB" id="9803968at2"/>
<dbReference type="InterPro" id="IPR025110">
    <property type="entry name" value="AMP-bd_C"/>
</dbReference>
<organism evidence="4 5">
    <name type="scientific">Rhodococcoides kyotonense</name>
    <dbReference type="NCBI Taxonomy" id="398843"/>
    <lineage>
        <taxon>Bacteria</taxon>
        <taxon>Bacillati</taxon>
        <taxon>Actinomycetota</taxon>
        <taxon>Actinomycetes</taxon>
        <taxon>Mycobacteriales</taxon>
        <taxon>Nocardiaceae</taxon>
        <taxon>Rhodococcoides</taxon>
    </lineage>
</organism>
<feature type="domain" description="AMP-binding enzyme C-terminal" evidence="3">
    <location>
        <begin position="455"/>
        <end position="529"/>
    </location>
</feature>
<keyword evidence="1 4" id="KW-0436">Ligase</keyword>
<evidence type="ECO:0000259" key="3">
    <source>
        <dbReference type="Pfam" id="PF13193"/>
    </source>
</evidence>
<evidence type="ECO:0000313" key="5">
    <source>
        <dbReference type="Proteomes" id="UP000198327"/>
    </source>
</evidence>
<proteinExistence type="predicted"/>
<dbReference type="PANTHER" id="PTHR43767">
    <property type="entry name" value="LONG-CHAIN-FATTY-ACID--COA LIGASE"/>
    <property type="match status" value="1"/>
</dbReference>
<dbReference type="InterPro" id="IPR000873">
    <property type="entry name" value="AMP-dep_synth/lig_dom"/>
</dbReference>
<dbReference type="PANTHER" id="PTHR43767:SF1">
    <property type="entry name" value="NONRIBOSOMAL PEPTIDE SYNTHASE PES1 (EUROFUNG)-RELATED"/>
    <property type="match status" value="1"/>
</dbReference>
<protein>
    <submittedName>
        <fullName evidence="4">Mycobactin salicyl-AMP ligase</fullName>
    </submittedName>
</protein>
<dbReference type="InterPro" id="IPR045851">
    <property type="entry name" value="AMP-bd_C_sf"/>
</dbReference>
<feature type="domain" description="AMP-dependent synthetase/ligase" evidence="2">
    <location>
        <begin position="43"/>
        <end position="403"/>
    </location>
</feature>
<dbReference type="FunFam" id="2.30.38.10:FF:000003">
    <property type="entry name" value="Vibriobactin-specific 2,3-dihydroxybenzoate-AMP ligase"/>
    <property type="match status" value="1"/>
</dbReference>
<dbReference type="Gene3D" id="3.40.50.12780">
    <property type="entry name" value="N-terminal domain of ligase-like"/>
    <property type="match status" value="1"/>
</dbReference>
<dbReference type="InterPro" id="IPR042099">
    <property type="entry name" value="ANL_N_sf"/>
</dbReference>
<dbReference type="GO" id="GO:0016878">
    <property type="term" value="F:acid-thiol ligase activity"/>
    <property type="evidence" value="ECO:0007669"/>
    <property type="project" value="UniProtKB-ARBA"/>
</dbReference>
<sequence length="540" mass="58377">MPTVRKATVDLLEGFEPHRADDELKYRELELFADAPLWTIAADSVRRVPHAPAVSDAHSTLTYQELDIATARRAAGLRRVGLAPGDRVILQYQNSVAFAVTLLGSLRAGIVPVLTLPAHRINEISHLASVSRARGYICHDVAAGFDYRVLAAQLVERVTTVDIVLIEGDPGEFDAVVDGEPNDWNDVYAQPDCPALFLVSGGTTGLPKLIPRTHNDYRYNVERSCIAARLTEQDVYLTVLPAAHNFPLGCPGFLGVLSVGGHAIFAGDPSPDHAFELIERHGVTVVALVPALAQVWTAATEWEPADVSTVRLMQVGGAKLAEPDAVAANAAFSGAVQQVFGMAEGLICYTLPDDDEATVIRTQGRPMSEHDDIRIVDEHGSDVPDGTEGELMVRGPYTIRGYYRADEHNARSFTGDGYYRSGDLVRRTPSGHLMVTGRIKDTIVRGGENVAADDVEENLLAHPTVRQAAVLGLPDPDLGERICAAVVVYGTGLDLPSVRQFLTARGLATFKQPDELRIVRSLPVTAVGKIDKRTLLAQLT</sequence>
<evidence type="ECO:0000313" key="4">
    <source>
        <dbReference type="EMBL" id="SNT49345.1"/>
    </source>
</evidence>
<keyword evidence="5" id="KW-1185">Reference proteome</keyword>
<dbReference type="Gene3D" id="3.30.300.30">
    <property type="match status" value="1"/>
</dbReference>
<evidence type="ECO:0000259" key="2">
    <source>
        <dbReference type="Pfam" id="PF00501"/>
    </source>
</evidence>
<dbReference type="AlphaFoldDB" id="A0A239N398"/>
<name>A0A239N398_9NOCA</name>
<gene>
    <name evidence="4" type="ORF">SAMN05421642_12828</name>
</gene>
<dbReference type="Proteomes" id="UP000198327">
    <property type="component" value="Unassembled WGS sequence"/>
</dbReference>
<accession>A0A239N398</accession>
<dbReference type="Pfam" id="PF13193">
    <property type="entry name" value="AMP-binding_C"/>
    <property type="match status" value="1"/>
</dbReference>
<dbReference type="Pfam" id="PF00501">
    <property type="entry name" value="AMP-binding"/>
    <property type="match status" value="1"/>
</dbReference>
<dbReference type="InterPro" id="IPR050237">
    <property type="entry name" value="ATP-dep_AMP-bd_enzyme"/>
</dbReference>
<dbReference type="RefSeq" id="WP_089252345.1">
    <property type="nucleotide sequence ID" value="NZ_FZOW01000028.1"/>
</dbReference>
<reference evidence="5" key="1">
    <citation type="submission" date="2017-06" db="EMBL/GenBank/DDBJ databases">
        <authorList>
            <person name="Varghese N."/>
            <person name="Submissions S."/>
        </authorList>
    </citation>
    <scope>NUCLEOTIDE SEQUENCE [LARGE SCALE GENOMIC DNA]</scope>
    <source>
        <strain evidence="5">JCM 23211</strain>
    </source>
</reference>
<evidence type="ECO:0000256" key="1">
    <source>
        <dbReference type="ARBA" id="ARBA00022598"/>
    </source>
</evidence>
<dbReference type="SUPFAM" id="SSF56801">
    <property type="entry name" value="Acetyl-CoA synthetase-like"/>
    <property type="match status" value="1"/>
</dbReference>